<dbReference type="SUPFAM" id="SSF54791">
    <property type="entry name" value="Eukaryotic type KH-domain (KH-domain type I)"/>
    <property type="match status" value="1"/>
</dbReference>
<dbReference type="PANTHER" id="PTHR12826:SF15">
    <property type="entry name" value="RIBONUCLEASE Y"/>
    <property type="match status" value="1"/>
</dbReference>
<feature type="coiled-coil region" evidence="9">
    <location>
        <begin position="31"/>
        <end position="140"/>
    </location>
</feature>
<dbReference type="InterPro" id="IPR022711">
    <property type="entry name" value="RNase_Y_N"/>
</dbReference>
<evidence type="ECO:0000313" key="12">
    <source>
        <dbReference type="Proteomes" id="UP000886833"/>
    </source>
</evidence>
<dbReference type="InterPro" id="IPR006675">
    <property type="entry name" value="HDIG_dom"/>
</dbReference>
<evidence type="ECO:0000256" key="2">
    <source>
        <dbReference type="ARBA" id="ARBA00022722"/>
    </source>
</evidence>
<dbReference type="InterPro" id="IPR003607">
    <property type="entry name" value="HD/PDEase_dom"/>
</dbReference>
<gene>
    <name evidence="7 11" type="primary">rny</name>
    <name evidence="11" type="ORF">IAB59_03740</name>
</gene>
<keyword evidence="4 7" id="KW-0378">Hydrolase</keyword>
<comment type="function">
    <text evidence="7">Endoribonuclease that initiates mRNA decay.</text>
</comment>
<evidence type="ECO:0000256" key="9">
    <source>
        <dbReference type="SAM" id="Coils"/>
    </source>
</evidence>
<dbReference type="PANTHER" id="PTHR12826">
    <property type="entry name" value="RIBONUCLEASE Y"/>
    <property type="match status" value="1"/>
</dbReference>
<accession>A0A9D1GC39</accession>
<evidence type="ECO:0000256" key="3">
    <source>
        <dbReference type="ARBA" id="ARBA00022759"/>
    </source>
</evidence>
<dbReference type="Proteomes" id="UP000886833">
    <property type="component" value="Unassembled WGS sequence"/>
</dbReference>
<feature type="domain" description="HD" evidence="10">
    <location>
        <begin position="330"/>
        <end position="423"/>
    </location>
</feature>
<keyword evidence="9" id="KW-0175">Coiled coil</keyword>
<evidence type="ECO:0000256" key="7">
    <source>
        <dbReference type="HAMAP-Rule" id="MF_00335"/>
    </source>
</evidence>
<dbReference type="SMART" id="SM00471">
    <property type="entry name" value="HDc"/>
    <property type="match status" value="1"/>
</dbReference>
<reference evidence="11" key="1">
    <citation type="submission" date="2020-10" db="EMBL/GenBank/DDBJ databases">
        <authorList>
            <person name="Gilroy R."/>
        </authorList>
    </citation>
    <scope>NUCLEOTIDE SEQUENCE</scope>
    <source>
        <strain evidence="11">CHK195-26880</strain>
    </source>
</reference>
<comment type="subcellular location">
    <subcellularLocation>
        <location evidence="7">Cell membrane</location>
        <topology evidence="7">Single-pass membrane protein</topology>
    </subcellularLocation>
</comment>
<dbReference type="GO" id="GO:0004521">
    <property type="term" value="F:RNA endonuclease activity"/>
    <property type="evidence" value="ECO:0007669"/>
    <property type="project" value="UniProtKB-UniRule"/>
</dbReference>
<dbReference type="NCBIfam" id="TIGR03319">
    <property type="entry name" value="RNase_Y"/>
    <property type="match status" value="1"/>
</dbReference>
<protein>
    <recommendedName>
        <fullName evidence="7 8">Ribonuclease Y</fullName>
        <shortName evidence="7">RNase Y</shortName>
        <ecNumber evidence="7 8">3.1.-.-</ecNumber>
    </recommendedName>
</protein>
<dbReference type="InterPro" id="IPR004087">
    <property type="entry name" value="KH_dom"/>
</dbReference>
<dbReference type="CDD" id="cd22431">
    <property type="entry name" value="KH-I_RNaseY"/>
    <property type="match status" value="1"/>
</dbReference>
<reference evidence="11" key="2">
    <citation type="journal article" date="2021" name="PeerJ">
        <title>Extensive microbial diversity within the chicken gut microbiome revealed by metagenomics and culture.</title>
        <authorList>
            <person name="Gilroy R."/>
            <person name="Ravi A."/>
            <person name="Getino M."/>
            <person name="Pursley I."/>
            <person name="Horton D.L."/>
            <person name="Alikhan N.F."/>
            <person name="Baker D."/>
            <person name="Gharbi K."/>
            <person name="Hall N."/>
            <person name="Watson M."/>
            <person name="Adriaenssens E.M."/>
            <person name="Foster-Nyarko E."/>
            <person name="Jarju S."/>
            <person name="Secka A."/>
            <person name="Antonio M."/>
            <person name="Oren A."/>
            <person name="Chaudhuri R.R."/>
            <person name="La Ragione R."/>
            <person name="Hildebrand F."/>
            <person name="Pallen M.J."/>
        </authorList>
    </citation>
    <scope>NUCLEOTIDE SEQUENCE</scope>
    <source>
        <strain evidence="11">CHK195-26880</strain>
    </source>
</reference>
<dbReference type="PROSITE" id="PS50084">
    <property type="entry name" value="KH_TYPE_1"/>
    <property type="match status" value="1"/>
</dbReference>
<comment type="caution">
    <text evidence="11">The sequence shown here is derived from an EMBL/GenBank/DDBJ whole genome shotgun (WGS) entry which is preliminary data.</text>
</comment>
<dbReference type="InterPro" id="IPR036612">
    <property type="entry name" value="KH_dom_type_1_sf"/>
</dbReference>
<dbReference type="NCBIfam" id="TIGR00277">
    <property type="entry name" value="HDIG"/>
    <property type="match status" value="1"/>
</dbReference>
<evidence type="ECO:0000313" key="11">
    <source>
        <dbReference type="EMBL" id="HIT37574.1"/>
    </source>
</evidence>
<dbReference type="EMBL" id="DVKQ01000049">
    <property type="protein sequence ID" value="HIT37574.1"/>
    <property type="molecule type" value="Genomic_DNA"/>
</dbReference>
<evidence type="ECO:0000256" key="6">
    <source>
        <dbReference type="ARBA" id="ARBA00022989"/>
    </source>
</evidence>
<dbReference type="Pfam" id="PF00013">
    <property type="entry name" value="KH_1"/>
    <property type="match status" value="1"/>
</dbReference>
<organism evidence="11 12">
    <name type="scientific">Candidatus Onthousia faecipullorum</name>
    <dbReference type="NCBI Taxonomy" id="2840887"/>
    <lineage>
        <taxon>Bacteria</taxon>
        <taxon>Bacillati</taxon>
        <taxon>Bacillota</taxon>
        <taxon>Bacilli</taxon>
        <taxon>Candidatus Onthousia</taxon>
    </lineage>
</organism>
<dbReference type="FunFam" id="1.10.3210.10:FF:000003">
    <property type="entry name" value="Ribonuclease Y"/>
    <property type="match status" value="1"/>
</dbReference>
<dbReference type="GO" id="GO:0005886">
    <property type="term" value="C:plasma membrane"/>
    <property type="evidence" value="ECO:0007669"/>
    <property type="project" value="UniProtKB-SubCell"/>
</dbReference>
<dbReference type="AlphaFoldDB" id="A0A9D1GC39"/>
<keyword evidence="3 7" id="KW-0255">Endonuclease</keyword>
<keyword evidence="7" id="KW-0472">Membrane</keyword>
<dbReference type="SUPFAM" id="SSF109604">
    <property type="entry name" value="HD-domain/PDEase-like"/>
    <property type="match status" value="1"/>
</dbReference>
<dbReference type="GO" id="GO:0003723">
    <property type="term" value="F:RNA binding"/>
    <property type="evidence" value="ECO:0007669"/>
    <property type="project" value="UniProtKB-UniRule"/>
</dbReference>
<dbReference type="PROSITE" id="PS51831">
    <property type="entry name" value="HD"/>
    <property type="match status" value="1"/>
</dbReference>
<dbReference type="Pfam" id="PF12072">
    <property type="entry name" value="RNase_Y_N"/>
    <property type="match status" value="1"/>
</dbReference>
<evidence type="ECO:0000259" key="10">
    <source>
        <dbReference type="PROSITE" id="PS51831"/>
    </source>
</evidence>
<keyword evidence="2 7" id="KW-0540">Nuclease</keyword>
<keyword evidence="6 7" id="KW-1133">Transmembrane helix</keyword>
<evidence type="ECO:0000256" key="4">
    <source>
        <dbReference type="ARBA" id="ARBA00022801"/>
    </source>
</evidence>
<dbReference type="Pfam" id="PF01966">
    <property type="entry name" value="HD"/>
    <property type="match status" value="1"/>
</dbReference>
<name>A0A9D1GC39_9FIRM</name>
<sequence length="514" mass="57486">MLLSILLIIFGLVCGFGLTFLVAYIREGTTSKKIDKMLSDAEKNADKIKRDAVMEAKEKSYQLKLEVDKDIKEKKSELKDSENKLLQRESSLDKRDELCQRRESTLDEREEKLIQRQKNIQEQEAKVEEIKKQQISLLEEISGYSKEKAHDLIMKNVKESMSREIAIYISEQENDAKMTADKKAQEMIVSSMQKYAADIASGETVTVVSLPNDDMKGRLIGREGRNIRTIEAVTGVDLIIDDTPEAVVLSSFDPLRREMARLTLETLIKDGRVHPTRIEEVYDKVCKETKDKILEYGNSALFELGITKMAPELIELIGRLHFRTSYGQNALQHSLEVANLAGLMAGEIGEDVSLAKRAGLLHDIGKAVDHEIEGSHVSIGIELAKKYGENEVVINAIASHHGDTEPTSVISSLVAVADALSASRPGARNDSLENYVKRLAQLEEVANDIEGVSKAYAMQAGRELRVIVEPDEIDDLEAHRVARDIKEKIESTLNYPGTIKITVVRETRAVEEAK</sequence>
<dbReference type="InterPro" id="IPR006674">
    <property type="entry name" value="HD_domain"/>
</dbReference>
<evidence type="ECO:0000256" key="5">
    <source>
        <dbReference type="ARBA" id="ARBA00022884"/>
    </source>
</evidence>
<keyword evidence="1 7" id="KW-0812">Transmembrane</keyword>
<evidence type="ECO:0000256" key="8">
    <source>
        <dbReference type="NCBIfam" id="TIGR03319"/>
    </source>
</evidence>
<dbReference type="EC" id="3.1.-.-" evidence="7 8"/>
<comment type="similarity">
    <text evidence="7">Belongs to the RNase Y family.</text>
</comment>
<proteinExistence type="inferred from homology"/>
<dbReference type="InterPro" id="IPR017705">
    <property type="entry name" value="Ribonuclease_Y"/>
</dbReference>
<feature type="transmembrane region" description="Helical" evidence="7">
    <location>
        <begin position="6"/>
        <end position="25"/>
    </location>
</feature>
<keyword evidence="5 7" id="KW-0694">RNA-binding</keyword>
<dbReference type="HAMAP" id="MF_00335">
    <property type="entry name" value="RNase_Y"/>
    <property type="match status" value="1"/>
</dbReference>
<dbReference type="InterPro" id="IPR004088">
    <property type="entry name" value="KH_dom_type_1"/>
</dbReference>
<evidence type="ECO:0000256" key="1">
    <source>
        <dbReference type="ARBA" id="ARBA00022692"/>
    </source>
</evidence>
<dbReference type="GO" id="GO:0016787">
    <property type="term" value="F:hydrolase activity"/>
    <property type="evidence" value="ECO:0007669"/>
    <property type="project" value="UniProtKB-KW"/>
</dbReference>
<dbReference type="GO" id="GO:0006402">
    <property type="term" value="P:mRNA catabolic process"/>
    <property type="evidence" value="ECO:0007669"/>
    <property type="project" value="UniProtKB-UniRule"/>
</dbReference>
<dbReference type="CDD" id="cd00077">
    <property type="entry name" value="HDc"/>
    <property type="match status" value="1"/>
</dbReference>
<keyword evidence="7" id="KW-1003">Cell membrane</keyword>
<dbReference type="SMART" id="SM00322">
    <property type="entry name" value="KH"/>
    <property type="match status" value="1"/>
</dbReference>
<dbReference type="Gene3D" id="1.10.3210.10">
    <property type="entry name" value="Hypothetical protein af1432"/>
    <property type="match status" value="1"/>
</dbReference>